<evidence type="ECO:0000256" key="2">
    <source>
        <dbReference type="SAM" id="SignalP"/>
    </source>
</evidence>
<keyword evidence="4" id="KW-1185">Reference proteome</keyword>
<feature type="transmembrane region" description="Helical" evidence="1">
    <location>
        <begin position="404"/>
        <end position="423"/>
    </location>
</feature>
<evidence type="ECO:0000313" key="4">
    <source>
        <dbReference type="Proteomes" id="UP001642464"/>
    </source>
</evidence>
<dbReference type="Gene3D" id="3.40.50.300">
    <property type="entry name" value="P-loop containing nucleotide triphosphate hydrolases"/>
    <property type="match status" value="1"/>
</dbReference>
<proteinExistence type="predicted"/>
<organism evidence="3 4">
    <name type="scientific">Durusdinium trenchii</name>
    <dbReference type="NCBI Taxonomy" id="1381693"/>
    <lineage>
        <taxon>Eukaryota</taxon>
        <taxon>Sar</taxon>
        <taxon>Alveolata</taxon>
        <taxon>Dinophyceae</taxon>
        <taxon>Suessiales</taxon>
        <taxon>Symbiodiniaceae</taxon>
        <taxon>Durusdinium</taxon>
    </lineage>
</organism>
<gene>
    <name evidence="3" type="ORF">SCF082_LOCUS31363</name>
</gene>
<reference evidence="3 4" key="1">
    <citation type="submission" date="2024-02" db="EMBL/GenBank/DDBJ databases">
        <authorList>
            <person name="Chen Y."/>
            <person name="Shah S."/>
            <person name="Dougan E. K."/>
            <person name="Thang M."/>
            <person name="Chan C."/>
        </authorList>
    </citation>
    <scope>NUCLEOTIDE SEQUENCE [LARGE SCALE GENOMIC DNA]</scope>
</reference>
<dbReference type="InterPro" id="IPR027417">
    <property type="entry name" value="P-loop_NTPase"/>
</dbReference>
<name>A0ABP0N5K5_9DINO</name>
<evidence type="ECO:0000256" key="1">
    <source>
        <dbReference type="SAM" id="Phobius"/>
    </source>
</evidence>
<keyword evidence="2" id="KW-0732">Signal</keyword>
<keyword evidence="1" id="KW-1133">Transmembrane helix</keyword>
<dbReference type="EMBL" id="CAXAMM010026502">
    <property type="protein sequence ID" value="CAK9059070.1"/>
    <property type="molecule type" value="Genomic_DNA"/>
</dbReference>
<keyword evidence="1" id="KW-0812">Transmembrane</keyword>
<feature type="chain" id="PRO_5047239368" evidence="2">
    <location>
        <begin position="25"/>
        <end position="429"/>
    </location>
</feature>
<protein>
    <submittedName>
        <fullName evidence="3">Sulfotransfer_1 domain-containing protein</fullName>
    </submittedName>
</protein>
<keyword evidence="1" id="KW-0472">Membrane</keyword>
<dbReference type="SUPFAM" id="SSF52540">
    <property type="entry name" value="P-loop containing nucleoside triphosphate hydrolases"/>
    <property type="match status" value="1"/>
</dbReference>
<evidence type="ECO:0000313" key="3">
    <source>
        <dbReference type="EMBL" id="CAK9059070.1"/>
    </source>
</evidence>
<dbReference type="Proteomes" id="UP001642464">
    <property type="component" value="Unassembled WGS sequence"/>
</dbReference>
<comment type="caution">
    <text evidence="3">The sequence shown here is derived from an EMBL/GenBank/DDBJ whole genome shotgun (WGS) entry which is preliminary data.</text>
</comment>
<feature type="signal peptide" evidence="2">
    <location>
        <begin position="1"/>
        <end position="24"/>
    </location>
</feature>
<sequence length="429" mass="47949">MRMQWGKFCSAIAACLNACGVANPDRSTIGSDAVKVPDNLLLVGGLPKCGTSHLHGVLASHSNVLALQKEIIPLPAKDSTFEAFIFFFAGEIANVNHTDLDQVREACYKSSVGKRLLENGTRGECDRLLGFNSTYSVYVPQRPTELRRPKLLVVTCIRFLEFPELVRRWGASVRAIFMVRDPADYLWAAFNFWTFELDPQPVGVWTRMGTDYRTPELFHELLLADGRIGEWWIGKDKHSGAWFSEIANGSLQKRFPKERILLLRSEDFLNTELTTLAMAKLSAFTGLVVGGFSTALLGSKTNVQFQLVLRGAHNVVPRGEEPTGIYEISGFRPMLCKSRRVIYQRCRELCHALLSYEVEYPACVSVNLTVCEQSGVHQGTLGTDDHILQLGANMAKFNGVTHRLILAMVPFLVASVYFGFVVGRRCRHK</sequence>
<accession>A0ABP0N5K5</accession>